<sequence>MQEETQFDTHAMEVEETENEGDVCWRLQKNHYRRAGEKEAVQEEMKKKCFFMLIN</sequence>
<proteinExistence type="predicted"/>
<evidence type="ECO:0000313" key="2">
    <source>
        <dbReference type="Proteomes" id="UP000410492"/>
    </source>
</evidence>
<organism evidence="1 2">
    <name type="scientific">Callosobruchus maculatus</name>
    <name type="common">Southern cowpea weevil</name>
    <name type="synonym">Pulse bruchid</name>
    <dbReference type="NCBI Taxonomy" id="64391"/>
    <lineage>
        <taxon>Eukaryota</taxon>
        <taxon>Metazoa</taxon>
        <taxon>Ecdysozoa</taxon>
        <taxon>Arthropoda</taxon>
        <taxon>Hexapoda</taxon>
        <taxon>Insecta</taxon>
        <taxon>Pterygota</taxon>
        <taxon>Neoptera</taxon>
        <taxon>Endopterygota</taxon>
        <taxon>Coleoptera</taxon>
        <taxon>Polyphaga</taxon>
        <taxon>Cucujiformia</taxon>
        <taxon>Chrysomeloidea</taxon>
        <taxon>Chrysomelidae</taxon>
        <taxon>Bruchinae</taxon>
        <taxon>Bruchini</taxon>
        <taxon>Callosobruchus</taxon>
    </lineage>
</organism>
<name>A0A653BHR7_CALMS</name>
<reference evidence="1 2" key="1">
    <citation type="submission" date="2019-01" db="EMBL/GenBank/DDBJ databases">
        <authorList>
            <person name="Sayadi A."/>
        </authorList>
    </citation>
    <scope>NUCLEOTIDE SEQUENCE [LARGE SCALE GENOMIC DNA]</scope>
</reference>
<dbReference type="Proteomes" id="UP000410492">
    <property type="component" value="Unassembled WGS sequence"/>
</dbReference>
<protein>
    <submittedName>
        <fullName evidence="1">Uncharacterized protein</fullName>
    </submittedName>
</protein>
<gene>
    <name evidence="1" type="ORF">CALMAC_LOCUS1116</name>
</gene>
<dbReference type="EMBL" id="CAACVG010001259">
    <property type="protein sequence ID" value="VEN35122.1"/>
    <property type="molecule type" value="Genomic_DNA"/>
</dbReference>
<accession>A0A653BHR7</accession>
<feature type="non-terminal residue" evidence="1">
    <location>
        <position position="55"/>
    </location>
</feature>
<dbReference type="AlphaFoldDB" id="A0A653BHR7"/>
<keyword evidence="2" id="KW-1185">Reference proteome</keyword>
<evidence type="ECO:0000313" key="1">
    <source>
        <dbReference type="EMBL" id="VEN35122.1"/>
    </source>
</evidence>